<organism evidence="1 2">
    <name type="scientific">Arthrobacter russicus</name>
    <dbReference type="NCBI Taxonomy" id="172040"/>
    <lineage>
        <taxon>Bacteria</taxon>
        <taxon>Bacillati</taxon>
        <taxon>Actinomycetota</taxon>
        <taxon>Actinomycetes</taxon>
        <taxon>Micrococcales</taxon>
        <taxon>Micrococcaceae</taxon>
        <taxon>Arthrobacter</taxon>
    </lineage>
</organism>
<reference evidence="1 2" key="1">
    <citation type="submission" date="2023-07" db="EMBL/GenBank/DDBJ databases">
        <title>Sequencing the genomes of 1000 actinobacteria strains.</title>
        <authorList>
            <person name="Klenk H.-P."/>
        </authorList>
    </citation>
    <scope>NUCLEOTIDE SEQUENCE [LARGE SCALE GENOMIC DNA]</scope>
    <source>
        <strain evidence="1 2">DSM 14555</strain>
    </source>
</reference>
<name>A0ABU1J7X4_9MICC</name>
<sequence>MHLARNYLAPRRIDTATRRNRQNLPGTAVPDFRLIADRDAASAALVVAYQLPG</sequence>
<dbReference type="RefSeq" id="WP_309796200.1">
    <property type="nucleotide sequence ID" value="NZ_BAAAHY010000006.1"/>
</dbReference>
<dbReference type="EMBL" id="JAVDQF010000001">
    <property type="protein sequence ID" value="MDR6268515.1"/>
    <property type="molecule type" value="Genomic_DNA"/>
</dbReference>
<gene>
    <name evidence="1" type="ORF">JOE69_000753</name>
</gene>
<comment type="caution">
    <text evidence="1">The sequence shown here is derived from an EMBL/GenBank/DDBJ whole genome shotgun (WGS) entry which is preliminary data.</text>
</comment>
<evidence type="ECO:0000313" key="2">
    <source>
        <dbReference type="Proteomes" id="UP001185069"/>
    </source>
</evidence>
<dbReference type="Proteomes" id="UP001185069">
    <property type="component" value="Unassembled WGS sequence"/>
</dbReference>
<evidence type="ECO:0000313" key="1">
    <source>
        <dbReference type="EMBL" id="MDR6268515.1"/>
    </source>
</evidence>
<accession>A0ABU1J7X4</accession>
<protein>
    <submittedName>
        <fullName evidence="1">Uncharacterized protein</fullName>
    </submittedName>
</protein>
<keyword evidence="2" id="KW-1185">Reference proteome</keyword>
<proteinExistence type="predicted"/>